<dbReference type="EMBL" id="JAUSXB010000002">
    <property type="protein sequence ID" value="MDQ0676596.1"/>
    <property type="molecule type" value="Genomic_DNA"/>
</dbReference>
<evidence type="ECO:0000259" key="1">
    <source>
        <dbReference type="Pfam" id="PF13672"/>
    </source>
</evidence>
<sequence length="180" mass="19205">MSSDDGVALKLEIVNYLLDRLHDVAERRAVGIRDLAGTFLAVATAGDQFLVLHVGDGVVGYVKDGIARVASGPDNSEFANQTTFLTSERSAVGMRIIRGGLDGITGFILMSDGTANSLYNSRTKGLAPACAKIVELLASAPTRQAKNPKHKKQLRRLVDTKIRVATKDDCAIAVLARKLA</sequence>
<dbReference type="Pfam" id="PF13672">
    <property type="entry name" value="PP2C_2"/>
    <property type="match status" value="1"/>
</dbReference>
<dbReference type="InterPro" id="IPR036457">
    <property type="entry name" value="PPM-type-like_dom_sf"/>
</dbReference>
<comment type="caution">
    <text evidence="2">The sequence shown here is derived from an EMBL/GenBank/DDBJ whole genome shotgun (WGS) entry which is preliminary data.</text>
</comment>
<evidence type="ECO:0000313" key="2">
    <source>
        <dbReference type="EMBL" id="MDQ0676596.1"/>
    </source>
</evidence>
<feature type="domain" description="PPM-type phosphatase" evidence="1">
    <location>
        <begin position="15"/>
        <end position="141"/>
    </location>
</feature>
<name>A0ABU0PTQ1_9MICC</name>
<dbReference type="InterPro" id="IPR001932">
    <property type="entry name" value="PPM-type_phosphatase-like_dom"/>
</dbReference>
<keyword evidence="3" id="KW-1185">Reference proteome</keyword>
<reference evidence="2 3" key="1">
    <citation type="submission" date="2023-07" db="EMBL/GenBank/DDBJ databases">
        <title>Comparative genomics of wheat-associated soil bacteria to identify genetic determinants of phenazine resistance.</title>
        <authorList>
            <person name="Mouncey N."/>
        </authorList>
    </citation>
    <scope>NUCLEOTIDE SEQUENCE [LARGE SCALE GENOMIC DNA]</scope>
    <source>
        <strain evidence="2 3">W1I3</strain>
    </source>
</reference>
<dbReference type="Proteomes" id="UP001236806">
    <property type="component" value="Unassembled WGS sequence"/>
</dbReference>
<evidence type="ECO:0000313" key="3">
    <source>
        <dbReference type="Proteomes" id="UP001236806"/>
    </source>
</evidence>
<gene>
    <name evidence="2" type="ORF">QFZ36_004222</name>
</gene>
<accession>A0ABU0PTQ1</accession>
<organism evidence="2 3">
    <name type="scientific">Pseudarthrobacter siccitolerans</name>
    <dbReference type="NCBI Taxonomy" id="861266"/>
    <lineage>
        <taxon>Bacteria</taxon>
        <taxon>Bacillati</taxon>
        <taxon>Actinomycetota</taxon>
        <taxon>Actinomycetes</taxon>
        <taxon>Micrococcales</taxon>
        <taxon>Micrococcaceae</taxon>
        <taxon>Pseudarthrobacter</taxon>
    </lineage>
</organism>
<protein>
    <recommendedName>
        <fullName evidence="1">PPM-type phosphatase domain-containing protein</fullName>
    </recommendedName>
</protein>
<dbReference type="SUPFAM" id="SSF81606">
    <property type="entry name" value="PP2C-like"/>
    <property type="match status" value="1"/>
</dbReference>
<proteinExistence type="predicted"/>